<name>A0ABX0XVA6_9ACTN</name>
<dbReference type="EMBL" id="JAATVY010000004">
    <property type="protein sequence ID" value="NJC69966.1"/>
    <property type="molecule type" value="Genomic_DNA"/>
</dbReference>
<comment type="caution">
    <text evidence="2">The sequence shown here is derived from an EMBL/GenBank/DDBJ whole genome shotgun (WGS) entry which is preliminary data.</text>
</comment>
<dbReference type="Pfam" id="PF13683">
    <property type="entry name" value="rve_3"/>
    <property type="match status" value="1"/>
</dbReference>
<dbReference type="Proteomes" id="UP000722989">
    <property type="component" value="Unassembled WGS sequence"/>
</dbReference>
<organism evidence="2 3">
    <name type="scientific">Planosporangium thailandense</name>
    <dbReference type="NCBI Taxonomy" id="765197"/>
    <lineage>
        <taxon>Bacteria</taxon>
        <taxon>Bacillati</taxon>
        <taxon>Actinomycetota</taxon>
        <taxon>Actinomycetes</taxon>
        <taxon>Micromonosporales</taxon>
        <taxon>Micromonosporaceae</taxon>
        <taxon>Planosporangium</taxon>
    </lineage>
</organism>
<keyword evidence="3" id="KW-1185">Reference proteome</keyword>
<protein>
    <submittedName>
        <fullName evidence="2">Transposase</fullName>
    </submittedName>
</protein>
<sequence>MMIFGRRHLQSVLTDHFDHYNSHRPHHSLGQAPPLGPAHLSVAVAGRRVVRRDRLGGLIGEYSQSAYGGRLSGTHTPGRRGA</sequence>
<dbReference type="InterPro" id="IPR001584">
    <property type="entry name" value="Integrase_cat-core"/>
</dbReference>
<gene>
    <name evidence="2" type="ORF">HC031_09610</name>
</gene>
<accession>A0ABX0XVA6</accession>
<reference evidence="2 3" key="1">
    <citation type="submission" date="2020-03" db="EMBL/GenBank/DDBJ databases">
        <title>WGS of the type strain of Planosporangium spp.</title>
        <authorList>
            <person name="Thawai C."/>
        </authorList>
    </citation>
    <scope>NUCLEOTIDE SEQUENCE [LARGE SCALE GENOMIC DNA]</scope>
    <source>
        <strain evidence="2 3">TBRC 5610</strain>
    </source>
</reference>
<evidence type="ECO:0000313" key="2">
    <source>
        <dbReference type="EMBL" id="NJC69966.1"/>
    </source>
</evidence>
<feature type="domain" description="Integrase catalytic" evidence="1">
    <location>
        <begin position="6"/>
        <end position="34"/>
    </location>
</feature>
<evidence type="ECO:0000313" key="3">
    <source>
        <dbReference type="Proteomes" id="UP000722989"/>
    </source>
</evidence>
<evidence type="ECO:0000259" key="1">
    <source>
        <dbReference type="Pfam" id="PF13683"/>
    </source>
</evidence>
<proteinExistence type="predicted"/>